<dbReference type="PANTHER" id="PTHR46043:SF2">
    <property type="entry name" value="ARM REPEAT SUPERFAMILY PROTEIN"/>
    <property type="match status" value="1"/>
</dbReference>
<organism evidence="2 3">
    <name type="scientific">Brassica napus</name>
    <name type="common">Rape</name>
    <dbReference type="NCBI Taxonomy" id="3708"/>
    <lineage>
        <taxon>Eukaryota</taxon>
        <taxon>Viridiplantae</taxon>
        <taxon>Streptophyta</taxon>
        <taxon>Embryophyta</taxon>
        <taxon>Tracheophyta</taxon>
        <taxon>Spermatophyta</taxon>
        <taxon>Magnoliopsida</taxon>
        <taxon>eudicotyledons</taxon>
        <taxon>Gunneridae</taxon>
        <taxon>Pentapetalae</taxon>
        <taxon>rosids</taxon>
        <taxon>malvids</taxon>
        <taxon>Brassicales</taxon>
        <taxon>Brassicaceae</taxon>
        <taxon>Brassiceae</taxon>
        <taxon>Brassica</taxon>
    </lineage>
</organism>
<feature type="domain" description="DUF7032" evidence="1">
    <location>
        <begin position="110"/>
        <end position="169"/>
    </location>
</feature>
<dbReference type="Pfam" id="PF23005">
    <property type="entry name" value="DUF7032"/>
    <property type="match status" value="1"/>
</dbReference>
<evidence type="ECO:0000259" key="1">
    <source>
        <dbReference type="Pfam" id="PF23005"/>
    </source>
</evidence>
<sequence>MLEDVNRFAYERTKVDRTELEIEEREEERQFVFTPLFPSSCDIFHFHSSMHHYSAVVSSELNHLPQPYLSKFFLTTSQNSFLSFYSLHSPSLPSSKNPPCLNLLTGLKILSSTLFSLLFSLIFNALTLSRQCSSPSFSGGKLMMQRDLDMASSFLSTHISDLDLLLRSETLDYLLRLFTERAKSTKIIATEGNLFINSPQFQSLSSYSRNVISVVSLVTSSNVASRNTIFEKGGLGPLLRLFETGSLPLKTRAMVAIEATTADSETLWEKLSLRSKHCSNRNLQIRISRSTRAHRRGNKRAISDCLRLLVRLMESPKSAGLQEVATEAPKSLLTVRLNQKS</sequence>
<dbReference type="InterPro" id="IPR011989">
    <property type="entry name" value="ARM-like"/>
</dbReference>
<comment type="caution">
    <text evidence="2">The sequence shown here is derived from an EMBL/GenBank/DDBJ whole genome shotgun (WGS) entry which is preliminary data.</text>
</comment>
<gene>
    <name evidence="2" type="ORF">HID58_074711</name>
</gene>
<name>A0ABQ7YIV6_BRANA</name>
<dbReference type="Proteomes" id="UP000824890">
    <property type="component" value="Unassembled WGS sequence"/>
</dbReference>
<reference evidence="2 3" key="1">
    <citation type="submission" date="2021-05" db="EMBL/GenBank/DDBJ databases">
        <title>Genome Assembly of Synthetic Allotetraploid Brassica napus Reveals Homoeologous Exchanges between Subgenomes.</title>
        <authorList>
            <person name="Davis J.T."/>
        </authorList>
    </citation>
    <scope>NUCLEOTIDE SEQUENCE [LARGE SCALE GENOMIC DNA]</scope>
    <source>
        <strain evidence="3">cv. Da-Ae</strain>
        <tissue evidence="2">Seedling</tissue>
    </source>
</reference>
<keyword evidence="3" id="KW-1185">Reference proteome</keyword>
<dbReference type="PANTHER" id="PTHR46043">
    <property type="entry name" value="ARM REPEAT SUPERFAMILY PROTEIN"/>
    <property type="match status" value="1"/>
</dbReference>
<accession>A0ABQ7YIV6</accession>
<dbReference type="InterPro" id="IPR054296">
    <property type="entry name" value="DUF7032"/>
</dbReference>
<evidence type="ECO:0000313" key="3">
    <source>
        <dbReference type="Proteomes" id="UP000824890"/>
    </source>
</evidence>
<dbReference type="Gene3D" id="1.25.10.10">
    <property type="entry name" value="Leucine-rich Repeat Variant"/>
    <property type="match status" value="1"/>
</dbReference>
<evidence type="ECO:0000313" key="2">
    <source>
        <dbReference type="EMBL" id="KAH0867689.1"/>
    </source>
</evidence>
<protein>
    <recommendedName>
        <fullName evidence="1">DUF7032 domain-containing protein</fullName>
    </recommendedName>
</protein>
<proteinExistence type="predicted"/>
<dbReference type="EMBL" id="JAGKQM010000017">
    <property type="protein sequence ID" value="KAH0867689.1"/>
    <property type="molecule type" value="Genomic_DNA"/>
</dbReference>